<dbReference type="AlphaFoldDB" id="F0F6F3"/>
<evidence type="ECO:0000313" key="2">
    <source>
        <dbReference type="Proteomes" id="UP000005697"/>
    </source>
</evidence>
<dbReference type="STRING" id="888743.HMPREF9141_1175"/>
<dbReference type="EMBL" id="AEWX01000017">
    <property type="protein sequence ID" value="EGC20235.1"/>
    <property type="molecule type" value="Genomic_DNA"/>
</dbReference>
<sequence>MKKNTKTQLPRYYKVLAGAFACLNEKKYVLLHDSTIYSNA</sequence>
<dbReference type="Proteomes" id="UP000005697">
    <property type="component" value="Unassembled WGS sequence"/>
</dbReference>
<organism evidence="1 2">
    <name type="scientific">Prevotella multiformis DSM 16608</name>
    <dbReference type="NCBI Taxonomy" id="888743"/>
    <lineage>
        <taxon>Bacteria</taxon>
        <taxon>Pseudomonadati</taxon>
        <taxon>Bacteroidota</taxon>
        <taxon>Bacteroidia</taxon>
        <taxon>Bacteroidales</taxon>
        <taxon>Prevotellaceae</taxon>
        <taxon>Prevotella</taxon>
    </lineage>
</organism>
<keyword evidence="2" id="KW-1185">Reference proteome</keyword>
<accession>F0F6F3</accession>
<dbReference type="HOGENOM" id="CLU_3294360_0_0_10"/>
<name>F0F6F3_9BACT</name>
<evidence type="ECO:0000313" key="1">
    <source>
        <dbReference type="EMBL" id="EGC20235.1"/>
    </source>
</evidence>
<reference evidence="1 2" key="1">
    <citation type="submission" date="2011-01" db="EMBL/GenBank/DDBJ databases">
        <authorList>
            <person name="Muzny D."/>
            <person name="Qin X."/>
            <person name="Deng J."/>
            <person name="Jiang H."/>
            <person name="Liu Y."/>
            <person name="Qu J."/>
            <person name="Song X.-Z."/>
            <person name="Zhang L."/>
            <person name="Thornton R."/>
            <person name="Coyle M."/>
            <person name="Francisco L."/>
            <person name="Jackson L."/>
            <person name="Javaid M."/>
            <person name="Korchina V."/>
            <person name="Kovar C."/>
            <person name="Mata R."/>
            <person name="Mathew T."/>
            <person name="Ngo R."/>
            <person name="Nguyen L."/>
            <person name="Nguyen N."/>
            <person name="Okwuonu G."/>
            <person name="Ongeri F."/>
            <person name="Pham C."/>
            <person name="Simmons D."/>
            <person name="Wilczek-Boney K."/>
            <person name="Hale W."/>
            <person name="Jakkamsetti A."/>
            <person name="Pham P."/>
            <person name="Ruth R."/>
            <person name="San Lucas F."/>
            <person name="Warren J."/>
            <person name="Zhang J."/>
            <person name="Zhao Z."/>
            <person name="Zhou C."/>
            <person name="Zhu D."/>
            <person name="Lee S."/>
            <person name="Bess C."/>
            <person name="Blankenburg K."/>
            <person name="Forbes L."/>
            <person name="Fu Q."/>
            <person name="Gubbala S."/>
            <person name="Hirani K."/>
            <person name="Jayaseelan J.C."/>
            <person name="Lara F."/>
            <person name="Munidasa M."/>
            <person name="Palculict T."/>
            <person name="Patil S."/>
            <person name="Pu L.-L."/>
            <person name="Saada N."/>
            <person name="Tang L."/>
            <person name="Weissenberger G."/>
            <person name="Zhu Y."/>
            <person name="Hemphill L."/>
            <person name="Shang Y."/>
            <person name="Youmans B."/>
            <person name="Ayvaz T."/>
            <person name="Ross M."/>
            <person name="Santibanez J."/>
            <person name="Aqrawi P."/>
            <person name="Gross S."/>
            <person name="Joshi V."/>
            <person name="Fowler G."/>
            <person name="Nazareth L."/>
            <person name="Reid J."/>
            <person name="Worley K."/>
            <person name="Petrosino J."/>
            <person name="Highlander S."/>
            <person name="Gibbs R."/>
        </authorList>
    </citation>
    <scope>NUCLEOTIDE SEQUENCE [LARGE SCALE GENOMIC DNA]</scope>
    <source>
        <strain evidence="1 2">DSM 16608</strain>
    </source>
</reference>
<comment type="caution">
    <text evidence="1">The sequence shown here is derived from an EMBL/GenBank/DDBJ whole genome shotgun (WGS) entry which is preliminary data.</text>
</comment>
<gene>
    <name evidence="1" type="ORF">HMPREF9141_1175</name>
</gene>
<proteinExistence type="predicted"/>
<protein>
    <submittedName>
        <fullName evidence="1">Uncharacterized protein</fullName>
    </submittedName>
</protein>